<evidence type="ECO:0000256" key="1">
    <source>
        <dbReference type="ARBA" id="ARBA00022723"/>
    </source>
</evidence>
<feature type="domain" description="RING-type" evidence="8">
    <location>
        <begin position="777"/>
        <end position="823"/>
    </location>
</feature>
<keyword evidence="4" id="KW-0862">Zinc</keyword>
<dbReference type="PROSITE" id="PS50089">
    <property type="entry name" value="ZF_RING_2"/>
    <property type="match status" value="1"/>
</dbReference>
<evidence type="ECO:0000313" key="9">
    <source>
        <dbReference type="EnsemblProtists" id="EOD12908"/>
    </source>
</evidence>
<keyword evidence="3 7" id="KW-0863">Zinc-finger</keyword>
<reference evidence="10" key="1">
    <citation type="journal article" date="2013" name="Nature">
        <title>Pan genome of the phytoplankton Emiliania underpins its global distribution.</title>
        <authorList>
            <person name="Read B.A."/>
            <person name="Kegel J."/>
            <person name="Klute M.J."/>
            <person name="Kuo A."/>
            <person name="Lefebvre S.C."/>
            <person name="Maumus F."/>
            <person name="Mayer C."/>
            <person name="Miller J."/>
            <person name="Monier A."/>
            <person name="Salamov A."/>
            <person name="Young J."/>
            <person name="Aguilar M."/>
            <person name="Claverie J.M."/>
            <person name="Frickenhaus S."/>
            <person name="Gonzalez K."/>
            <person name="Herman E.K."/>
            <person name="Lin Y.C."/>
            <person name="Napier J."/>
            <person name="Ogata H."/>
            <person name="Sarno A.F."/>
            <person name="Shmutz J."/>
            <person name="Schroeder D."/>
            <person name="de Vargas C."/>
            <person name="Verret F."/>
            <person name="von Dassow P."/>
            <person name="Valentin K."/>
            <person name="Van de Peer Y."/>
            <person name="Wheeler G."/>
            <person name="Dacks J.B."/>
            <person name="Delwiche C.F."/>
            <person name="Dyhrman S.T."/>
            <person name="Glockner G."/>
            <person name="John U."/>
            <person name="Richards T."/>
            <person name="Worden A.Z."/>
            <person name="Zhang X."/>
            <person name="Grigoriev I.V."/>
            <person name="Allen A.E."/>
            <person name="Bidle K."/>
            <person name="Borodovsky M."/>
            <person name="Bowler C."/>
            <person name="Brownlee C."/>
            <person name="Cock J.M."/>
            <person name="Elias M."/>
            <person name="Gladyshev V.N."/>
            <person name="Groth M."/>
            <person name="Guda C."/>
            <person name="Hadaegh A."/>
            <person name="Iglesias-Rodriguez M.D."/>
            <person name="Jenkins J."/>
            <person name="Jones B.M."/>
            <person name="Lawson T."/>
            <person name="Leese F."/>
            <person name="Lindquist E."/>
            <person name="Lobanov A."/>
            <person name="Lomsadze A."/>
            <person name="Malik S.B."/>
            <person name="Marsh M.E."/>
            <person name="Mackinder L."/>
            <person name="Mock T."/>
            <person name="Mueller-Roeber B."/>
            <person name="Pagarete A."/>
            <person name="Parker M."/>
            <person name="Probert I."/>
            <person name="Quesneville H."/>
            <person name="Raines C."/>
            <person name="Rensing S.A."/>
            <person name="Riano-Pachon D.M."/>
            <person name="Richier S."/>
            <person name="Rokitta S."/>
            <person name="Shiraiwa Y."/>
            <person name="Soanes D.M."/>
            <person name="van der Giezen M."/>
            <person name="Wahlund T.M."/>
            <person name="Williams B."/>
            <person name="Wilson W."/>
            <person name="Wolfe G."/>
            <person name="Wurch L.L."/>
        </authorList>
    </citation>
    <scope>NUCLEOTIDE SEQUENCE</scope>
</reference>
<dbReference type="PANTHER" id="PTHR24198">
    <property type="entry name" value="ANKYRIN REPEAT AND PROTEIN KINASE DOMAIN-CONTAINING PROTEIN"/>
    <property type="match status" value="1"/>
</dbReference>
<dbReference type="InterPro" id="IPR002110">
    <property type="entry name" value="Ankyrin_rpt"/>
</dbReference>
<name>A0A0D3INS3_EMIH1</name>
<evidence type="ECO:0000256" key="3">
    <source>
        <dbReference type="ARBA" id="ARBA00022771"/>
    </source>
</evidence>
<reference evidence="9" key="2">
    <citation type="submission" date="2024-10" db="UniProtKB">
        <authorList>
            <consortium name="EnsemblProtists"/>
        </authorList>
    </citation>
    <scope>IDENTIFICATION</scope>
</reference>
<dbReference type="HOGENOM" id="CLU_321962_0_0_1"/>
<evidence type="ECO:0000259" key="8">
    <source>
        <dbReference type="PROSITE" id="PS50089"/>
    </source>
</evidence>
<dbReference type="SMART" id="SM00248">
    <property type="entry name" value="ANK"/>
    <property type="match status" value="5"/>
</dbReference>
<protein>
    <recommendedName>
        <fullName evidence="8">RING-type domain-containing protein</fullName>
    </recommendedName>
</protein>
<evidence type="ECO:0000313" key="10">
    <source>
        <dbReference type="Proteomes" id="UP000013827"/>
    </source>
</evidence>
<organism evidence="9 10">
    <name type="scientific">Emiliania huxleyi (strain CCMP1516)</name>
    <dbReference type="NCBI Taxonomy" id="280463"/>
    <lineage>
        <taxon>Eukaryota</taxon>
        <taxon>Haptista</taxon>
        <taxon>Haptophyta</taxon>
        <taxon>Prymnesiophyceae</taxon>
        <taxon>Isochrysidales</taxon>
        <taxon>Noelaerhabdaceae</taxon>
        <taxon>Emiliania</taxon>
    </lineage>
</organism>
<dbReference type="PROSITE" id="PS00518">
    <property type="entry name" value="ZF_RING_1"/>
    <property type="match status" value="1"/>
</dbReference>
<keyword evidence="5 6" id="KW-0040">ANK repeat</keyword>
<dbReference type="RefSeq" id="XP_005765337.1">
    <property type="nucleotide sequence ID" value="XM_005765280.1"/>
</dbReference>
<evidence type="ECO:0000256" key="6">
    <source>
        <dbReference type="PROSITE-ProRule" id="PRU00023"/>
    </source>
</evidence>
<evidence type="ECO:0000256" key="2">
    <source>
        <dbReference type="ARBA" id="ARBA00022737"/>
    </source>
</evidence>
<dbReference type="SMART" id="SM00184">
    <property type="entry name" value="RING"/>
    <property type="match status" value="1"/>
</dbReference>
<dbReference type="AlphaFoldDB" id="A0A0D3INS3"/>
<dbReference type="InterPro" id="IPR017907">
    <property type="entry name" value="Znf_RING_CS"/>
</dbReference>
<keyword evidence="2" id="KW-0677">Repeat</keyword>
<dbReference type="Gene3D" id="1.25.40.20">
    <property type="entry name" value="Ankyrin repeat-containing domain"/>
    <property type="match status" value="2"/>
</dbReference>
<keyword evidence="1" id="KW-0479">Metal-binding</keyword>
<dbReference type="Pfam" id="PF00023">
    <property type="entry name" value="Ank"/>
    <property type="match status" value="1"/>
</dbReference>
<sequence length="900" mass="96377">MAAIACCDLDRLHSLLSDDTFDLEAPWSAPPGGVRYRGPPMLLVGAEHLRVEGVLNPGEPWTPLLLACDKGHASVVEVLLRHGVAATSRDVLGVGGQGGTLPMLFYALNSSDNGQFTDCALALLRAGAQPLLNYQIGSGATALQFACQYNRSAAVRFLIMNERPELGHVFGKVIALLRAEDSFGAADHDGGSLPPGLCATVVGLQAASELNGRVARVLSFDEGRGRYGVQVGTPTGVRRLSIRPANLRTEPPELPGGGAGNQLPQPPIRAAELALVLRSGQSRWFGELVRQTSRTELAQLVTLPGVSGEVPLLHSTLMVHVAGNRHASEECARALVEAGADVNADVSPEDLVQIAGKDAEGVRSCMRLLLEHGAPIDATDAFEYTALLAAAEWGRTESVKLLLELRASPHSTCPAEGEGYDCLIAAVQNAMPDVSGVDPSGSEWTCAAKGIHETGPLALAELHLRQRRHDDARLARYARIAELLQPSPLDKLMEKGLAAGVLTQAEVDEGTDALARGDTTEDDLLSYWEWRVEEEQFRQSMRAARGRQLYEGFAEAVLRGEPAAVAEALRKEAEAEAGGLLPLGSPPVYGGRARLVGLQKEPALNGQIGVIVSFNDNGGRRFCPVDSAVSEYPSRVGAPHASVLGALRADLARDGPLARELLDWTPLSEDPAIDQGDLYQQLMNTVMADALQRDGGPRRAFYVQRTGRNEAFFLTHRELQYGDAEVFTEGGGYSTAPWLVFNAVGGSCIAPPVWKHGCEPGYMARLLRSSLDPNVECTVCLEAIEFKRNPSQLPCMHIMCTTCLKKLYGGQSRSAGLTCPSCKDHFPNYALLQRHSSPGGVVLAENTAGPFTDRRPDPVDEALERANRGVLLAPLPAGDSIPIDANLLAVQMAGRERWGQ</sequence>
<dbReference type="InterPro" id="IPR013083">
    <property type="entry name" value="Znf_RING/FYVE/PHD"/>
</dbReference>
<evidence type="ECO:0000256" key="7">
    <source>
        <dbReference type="PROSITE-ProRule" id="PRU00175"/>
    </source>
</evidence>
<dbReference type="InterPro" id="IPR001841">
    <property type="entry name" value="Znf_RING"/>
</dbReference>
<dbReference type="GO" id="GO:0008270">
    <property type="term" value="F:zinc ion binding"/>
    <property type="evidence" value="ECO:0007669"/>
    <property type="project" value="UniProtKB-KW"/>
</dbReference>
<dbReference type="EnsemblProtists" id="EOD12908">
    <property type="protein sequence ID" value="EOD12908"/>
    <property type="gene ID" value="EMIHUDRAFT_213147"/>
</dbReference>
<dbReference type="PaxDb" id="2903-EOD12908"/>
<evidence type="ECO:0000256" key="4">
    <source>
        <dbReference type="ARBA" id="ARBA00022833"/>
    </source>
</evidence>
<dbReference type="PROSITE" id="PS50297">
    <property type="entry name" value="ANK_REP_REGION"/>
    <property type="match status" value="1"/>
</dbReference>
<keyword evidence="10" id="KW-1185">Reference proteome</keyword>
<dbReference type="GeneID" id="17258980"/>
<dbReference type="Proteomes" id="UP000013827">
    <property type="component" value="Unassembled WGS sequence"/>
</dbReference>
<dbReference type="Pfam" id="PF13639">
    <property type="entry name" value="zf-RING_2"/>
    <property type="match status" value="1"/>
</dbReference>
<evidence type="ECO:0000256" key="5">
    <source>
        <dbReference type="ARBA" id="ARBA00023043"/>
    </source>
</evidence>
<dbReference type="PANTHER" id="PTHR24198:SF165">
    <property type="entry name" value="ANKYRIN REPEAT-CONTAINING PROTEIN-RELATED"/>
    <property type="match status" value="1"/>
</dbReference>
<dbReference type="SUPFAM" id="SSF48403">
    <property type="entry name" value="Ankyrin repeat"/>
    <property type="match status" value="1"/>
</dbReference>
<proteinExistence type="predicted"/>
<feature type="repeat" description="ANK" evidence="6">
    <location>
        <begin position="59"/>
        <end position="91"/>
    </location>
</feature>
<dbReference type="KEGG" id="ehx:EMIHUDRAFT_213147"/>
<dbReference type="Pfam" id="PF12796">
    <property type="entry name" value="Ank_2"/>
    <property type="match status" value="1"/>
</dbReference>
<accession>A0A0D3INS3</accession>
<dbReference type="InterPro" id="IPR036770">
    <property type="entry name" value="Ankyrin_rpt-contain_sf"/>
</dbReference>
<dbReference type="SUPFAM" id="SSF57850">
    <property type="entry name" value="RING/U-box"/>
    <property type="match status" value="1"/>
</dbReference>
<dbReference type="PROSITE" id="PS50088">
    <property type="entry name" value="ANK_REPEAT"/>
    <property type="match status" value="1"/>
</dbReference>
<dbReference type="Gene3D" id="3.30.40.10">
    <property type="entry name" value="Zinc/RING finger domain, C3HC4 (zinc finger)"/>
    <property type="match status" value="1"/>
</dbReference>